<evidence type="ECO:0000259" key="4">
    <source>
        <dbReference type="SMART" id="SM00134"/>
    </source>
</evidence>
<comment type="caution">
    <text evidence="5">The sequence shown here is derived from an EMBL/GenBank/DDBJ whole genome shotgun (WGS) entry which is preliminary data.</text>
</comment>
<keyword evidence="6" id="KW-1185">Reference proteome</keyword>
<feature type="signal peptide" evidence="3">
    <location>
        <begin position="1"/>
        <end position="20"/>
    </location>
</feature>
<keyword evidence="3" id="KW-0732">Signal</keyword>
<dbReference type="InterPro" id="IPR016054">
    <property type="entry name" value="LY6_UPA_recep-like"/>
</dbReference>
<dbReference type="GO" id="GO:0005576">
    <property type="term" value="C:extracellular region"/>
    <property type="evidence" value="ECO:0007669"/>
    <property type="project" value="UniProtKB-SubCell"/>
</dbReference>
<sequence length="219" mass="23081">MAISLPIACILATLLTEGYARQCNTCFGLNPAMCIGSVQTCASSDDVCMATYTSEKVGPLEATTFIRMCGKASSCKQDQTLTTAGYAMRRSTTCCTSDNCTPPVPTLPPAPEAKENGVVCRACYANDASYCDTKTEMKCTGSENKCARYAITSTKDSKTVQSALRGCASHQFCEVGSSSSTAAGFTTKSDMACTDAGTRPEHGLLLPILAMLVLLKLFS</sequence>
<evidence type="ECO:0000256" key="3">
    <source>
        <dbReference type="SAM" id="SignalP"/>
    </source>
</evidence>
<dbReference type="Proteomes" id="UP001066276">
    <property type="component" value="Chromosome 7"/>
</dbReference>
<evidence type="ECO:0000256" key="1">
    <source>
        <dbReference type="ARBA" id="ARBA00004613"/>
    </source>
</evidence>
<dbReference type="PANTHER" id="PTHR20914">
    <property type="entry name" value="LY6/PLAUR DOMAIN-CONTAINING PROTEIN 8"/>
    <property type="match status" value="1"/>
</dbReference>
<dbReference type="AlphaFoldDB" id="A0AAV7PXH8"/>
<dbReference type="SMART" id="SM00134">
    <property type="entry name" value="LU"/>
    <property type="match status" value="1"/>
</dbReference>
<dbReference type="CDD" id="cd23572">
    <property type="entry name" value="TFP_LU_ECD_PINLYP_rpt2"/>
    <property type="match status" value="1"/>
</dbReference>
<protein>
    <recommendedName>
        <fullName evidence="4">UPAR/Ly6 domain-containing protein</fullName>
    </recommendedName>
</protein>
<dbReference type="EMBL" id="JANPWB010000011">
    <property type="protein sequence ID" value="KAJ1132796.1"/>
    <property type="molecule type" value="Genomic_DNA"/>
</dbReference>
<comment type="subcellular location">
    <subcellularLocation>
        <location evidence="1">Secreted</location>
    </subcellularLocation>
</comment>
<name>A0AAV7PXH8_PLEWA</name>
<feature type="chain" id="PRO_5043372711" description="UPAR/Ly6 domain-containing protein" evidence="3">
    <location>
        <begin position="21"/>
        <end position="219"/>
    </location>
</feature>
<accession>A0AAV7PXH8</accession>
<feature type="domain" description="UPAR/Ly6" evidence="4">
    <location>
        <begin position="21"/>
        <end position="114"/>
    </location>
</feature>
<dbReference type="PANTHER" id="PTHR20914:SF25">
    <property type="entry name" value="PHOSPHOLIPASE A2 INHIBITOR AND LY6_PLAUR DOMAIN-CONTAINING PROTEIN"/>
    <property type="match status" value="1"/>
</dbReference>
<gene>
    <name evidence="5" type="ORF">NDU88_011097</name>
</gene>
<dbReference type="Pfam" id="PF00021">
    <property type="entry name" value="UPAR_LY6"/>
    <property type="match status" value="2"/>
</dbReference>
<keyword evidence="2" id="KW-0964">Secreted</keyword>
<dbReference type="InterPro" id="IPR045860">
    <property type="entry name" value="Snake_toxin-like_sf"/>
</dbReference>
<proteinExistence type="predicted"/>
<evidence type="ECO:0000313" key="6">
    <source>
        <dbReference type="Proteomes" id="UP001066276"/>
    </source>
</evidence>
<dbReference type="InterPro" id="IPR050918">
    <property type="entry name" value="CNF-like_PLA2_Inhibitor"/>
</dbReference>
<dbReference type="SUPFAM" id="SSF57302">
    <property type="entry name" value="Snake toxin-like"/>
    <property type="match status" value="2"/>
</dbReference>
<reference evidence="5" key="1">
    <citation type="journal article" date="2022" name="bioRxiv">
        <title>Sequencing and chromosome-scale assembly of the giantPleurodeles waltlgenome.</title>
        <authorList>
            <person name="Brown T."/>
            <person name="Elewa A."/>
            <person name="Iarovenko S."/>
            <person name="Subramanian E."/>
            <person name="Araus A.J."/>
            <person name="Petzold A."/>
            <person name="Susuki M."/>
            <person name="Suzuki K.-i.T."/>
            <person name="Hayashi T."/>
            <person name="Toyoda A."/>
            <person name="Oliveira C."/>
            <person name="Osipova E."/>
            <person name="Leigh N.D."/>
            <person name="Simon A."/>
            <person name="Yun M.H."/>
        </authorList>
    </citation>
    <scope>NUCLEOTIDE SEQUENCE</scope>
    <source>
        <strain evidence="5">20211129_DDA</strain>
        <tissue evidence="5">Liver</tissue>
    </source>
</reference>
<dbReference type="Gene3D" id="2.10.60.10">
    <property type="entry name" value="CD59"/>
    <property type="match status" value="2"/>
</dbReference>
<evidence type="ECO:0000313" key="5">
    <source>
        <dbReference type="EMBL" id="KAJ1132796.1"/>
    </source>
</evidence>
<evidence type="ECO:0000256" key="2">
    <source>
        <dbReference type="ARBA" id="ARBA00022525"/>
    </source>
</evidence>
<organism evidence="5 6">
    <name type="scientific">Pleurodeles waltl</name>
    <name type="common">Iberian ribbed newt</name>
    <dbReference type="NCBI Taxonomy" id="8319"/>
    <lineage>
        <taxon>Eukaryota</taxon>
        <taxon>Metazoa</taxon>
        <taxon>Chordata</taxon>
        <taxon>Craniata</taxon>
        <taxon>Vertebrata</taxon>
        <taxon>Euteleostomi</taxon>
        <taxon>Amphibia</taxon>
        <taxon>Batrachia</taxon>
        <taxon>Caudata</taxon>
        <taxon>Salamandroidea</taxon>
        <taxon>Salamandridae</taxon>
        <taxon>Pleurodelinae</taxon>
        <taxon>Pleurodeles</taxon>
    </lineage>
</organism>